<dbReference type="Proteomes" id="UP000231019">
    <property type="component" value="Unassembled WGS sequence"/>
</dbReference>
<evidence type="ECO:0000313" key="1">
    <source>
        <dbReference type="EMBL" id="PIW16949.1"/>
    </source>
</evidence>
<organism evidence="1 2">
    <name type="scientific">bacterium (Candidatus Blackallbacteria) CG17_big_fil_post_rev_8_21_14_2_50_48_46</name>
    <dbReference type="NCBI Taxonomy" id="2014261"/>
    <lineage>
        <taxon>Bacteria</taxon>
        <taxon>Candidatus Blackallbacteria</taxon>
    </lineage>
</organism>
<reference evidence="1 2" key="1">
    <citation type="submission" date="2017-09" db="EMBL/GenBank/DDBJ databases">
        <title>Depth-based differentiation of microbial function through sediment-hosted aquifers and enrichment of novel symbionts in the deep terrestrial subsurface.</title>
        <authorList>
            <person name="Probst A.J."/>
            <person name="Ladd B."/>
            <person name="Jarett J.K."/>
            <person name="Geller-Mcgrath D.E."/>
            <person name="Sieber C.M."/>
            <person name="Emerson J.B."/>
            <person name="Anantharaman K."/>
            <person name="Thomas B.C."/>
            <person name="Malmstrom R."/>
            <person name="Stieglmeier M."/>
            <person name="Klingl A."/>
            <person name="Woyke T."/>
            <person name="Ryan C.M."/>
            <person name="Banfield J.F."/>
        </authorList>
    </citation>
    <scope>NUCLEOTIDE SEQUENCE [LARGE SCALE GENOMIC DNA]</scope>
    <source>
        <strain evidence="1">CG17_big_fil_post_rev_8_21_14_2_50_48_46</strain>
    </source>
</reference>
<name>A0A2M7G565_9BACT</name>
<comment type="caution">
    <text evidence="1">The sequence shown here is derived from an EMBL/GenBank/DDBJ whole genome shotgun (WGS) entry which is preliminary data.</text>
</comment>
<proteinExistence type="predicted"/>
<dbReference type="EMBL" id="PFFQ01000032">
    <property type="protein sequence ID" value="PIW16949.1"/>
    <property type="molecule type" value="Genomic_DNA"/>
</dbReference>
<gene>
    <name evidence="1" type="ORF">COW36_10765</name>
</gene>
<evidence type="ECO:0000313" key="2">
    <source>
        <dbReference type="Proteomes" id="UP000231019"/>
    </source>
</evidence>
<protein>
    <submittedName>
        <fullName evidence="1">Uncharacterized protein</fullName>
    </submittedName>
</protein>
<sequence length="132" mass="14802">MMNIFSIANKLDVSWHPEIATVLESWTDFNVELEEFRKAVFVKGINHARGSQAKAWIFDPSKASGEFSEEILGMIAQDRFPALGWTGVKYFITIHPEATEILVNPDTSMTRGVQRVDAPSVESAMAFIKENP</sequence>
<dbReference type="AlphaFoldDB" id="A0A2M7G565"/>
<accession>A0A2M7G565</accession>